<feature type="region of interest" description="Disordered" evidence="1">
    <location>
        <begin position="80"/>
        <end position="126"/>
    </location>
</feature>
<gene>
    <name evidence="3" type="ORF">SADUNF_Sadunf10G0142900</name>
</gene>
<comment type="caution">
    <text evidence="3">The sequence shown here is derived from an EMBL/GenBank/DDBJ whole genome shotgun (WGS) entry which is preliminary data.</text>
</comment>
<dbReference type="GO" id="GO:0009535">
    <property type="term" value="C:chloroplast thylakoid membrane"/>
    <property type="evidence" value="ECO:0007669"/>
    <property type="project" value="TreeGrafter"/>
</dbReference>
<dbReference type="Proteomes" id="UP000657918">
    <property type="component" value="Unassembled WGS sequence"/>
</dbReference>
<dbReference type="PANTHER" id="PTHR37233:SF2">
    <property type="entry name" value="TRANSMEMBRANE PROTEIN"/>
    <property type="match status" value="1"/>
</dbReference>
<keyword evidence="2" id="KW-0812">Transmembrane</keyword>
<dbReference type="PANTHER" id="PTHR37233">
    <property type="entry name" value="TRANSMEMBRANE PROTEIN"/>
    <property type="match status" value="1"/>
</dbReference>
<evidence type="ECO:0000313" key="3">
    <source>
        <dbReference type="EMBL" id="KAF9674591.1"/>
    </source>
</evidence>
<dbReference type="EMBL" id="JADGMS010000010">
    <property type="protein sequence ID" value="KAF9674591.1"/>
    <property type="molecule type" value="Genomic_DNA"/>
</dbReference>
<keyword evidence="2" id="KW-0472">Membrane</keyword>
<evidence type="ECO:0000313" key="4">
    <source>
        <dbReference type="Proteomes" id="UP000657918"/>
    </source>
</evidence>
<reference evidence="3 4" key="1">
    <citation type="submission" date="2020-10" db="EMBL/GenBank/DDBJ databases">
        <title>Plant Genome Project.</title>
        <authorList>
            <person name="Zhang R.-G."/>
        </authorList>
    </citation>
    <scope>NUCLEOTIDE SEQUENCE [LARGE SCALE GENOMIC DNA]</scope>
    <source>
        <strain evidence="3">FAFU-HL-1</strain>
        <tissue evidence="3">Leaf</tissue>
    </source>
</reference>
<name>A0A835JS59_9ROSI</name>
<keyword evidence="2" id="KW-1133">Transmembrane helix</keyword>
<organism evidence="3 4">
    <name type="scientific">Salix dunnii</name>
    <dbReference type="NCBI Taxonomy" id="1413687"/>
    <lineage>
        <taxon>Eukaryota</taxon>
        <taxon>Viridiplantae</taxon>
        <taxon>Streptophyta</taxon>
        <taxon>Embryophyta</taxon>
        <taxon>Tracheophyta</taxon>
        <taxon>Spermatophyta</taxon>
        <taxon>Magnoliopsida</taxon>
        <taxon>eudicotyledons</taxon>
        <taxon>Gunneridae</taxon>
        <taxon>Pentapetalae</taxon>
        <taxon>rosids</taxon>
        <taxon>fabids</taxon>
        <taxon>Malpighiales</taxon>
        <taxon>Salicaceae</taxon>
        <taxon>Saliceae</taxon>
        <taxon>Salix</taxon>
    </lineage>
</organism>
<sequence>MAISLNSAAGLINSTLQSRYHHVCRPKTTSLGMLASRMHINERRRGSFVSAVDNDRLVTDTSVKGYGGAKSSIYDNQLSAVNSSEDSPGGNSDGEESGPKTSGGSNGSTASADMKSKPKRSPLTARERLKAARVLSRYQDSKASKSEMGSKVLDAMRESDKGKKRSGLPEAPENLFDDSKRGMPKEGWTFEFPGGSELFFIVVSFVLISSIMFATTYIVWKVGAIHFDEFIHKKIINYLDSVLLATLPKLGEFDETILSEGEKNAPVNSKWNAAELLTRHNPEISKLELNKISHQSPSSDADHILLVQKNWTLNPG</sequence>
<accession>A0A835JS59</accession>
<evidence type="ECO:0000256" key="1">
    <source>
        <dbReference type="SAM" id="MobiDB-lite"/>
    </source>
</evidence>
<evidence type="ECO:0000256" key="2">
    <source>
        <dbReference type="SAM" id="Phobius"/>
    </source>
</evidence>
<proteinExistence type="predicted"/>
<feature type="region of interest" description="Disordered" evidence="1">
    <location>
        <begin position="157"/>
        <end position="180"/>
    </location>
</feature>
<dbReference type="OrthoDB" id="1938146at2759"/>
<feature type="transmembrane region" description="Helical" evidence="2">
    <location>
        <begin position="198"/>
        <end position="220"/>
    </location>
</feature>
<keyword evidence="4" id="KW-1185">Reference proteome</keyword>
<feature type="compositionally biased region" description="Polar residues" evidence="1">
    <location>
        <begin position="80"/>
        <end position="90"/>
    </location>
</feature>
<dbReference type="AlphaFoldDB" id="A0A835JS59"/>
<protein>
    <submittedName>
        <fullName evidence="3">Uncharacterized protein</fullName>
    </submittedName>
</protein>